<evidence type="ECO:0000256" key="1">
    <source>
        <dbReference type="SAM" id="SignalP"/>
    </source>
</evidence>
<feature type="domain" description="Chitin-binding type-2" evidence="2">
    <location>
        <begin position="17"/>
        <end position="75"/>
    </location>
</feature>
<dbReference type="InterPro" id="IPR036508">
    <property type="entry name" value="Chitin-bd_dom_sf"/>
</dbReference>
<feature type="chain" id="PRO_5012307686" evidence="1">
    <location>
        <begin position="18"/>
        <end position="81"/>
    </location>
</feature>
<dbReference type="SUPFAM" id="SSF57625">
    <property type="entry name" value="Invertebrate chitin-binding proteins"/>
    <property type="match status" value="1"/>
</dbReference>
<dbReference type="EMBL" id="GFTR01000880">
    <property type="protein sequence ID" value="JAW15546.1"/>
    <property type="molecule type" value="Transcribed_RNA"/>
</dbReference>
<evidence type="ECO:0000259" key="2">
    <source>
        <dbReference type="PROSITE" id="PS50940"/>
    </source>
</evidence>
<accession>A0A224XSP6</accession>
<organism evidence="3">
    <name type="scientific">Panstrongylus lignarius</name>
    <dbReference type="NCBI Taxonomy" id="156445"/>
    <lineage>
        <taxon>Eukaryota</taxon>
        <taxon>Metazoa</taxon>
        <taxon>Ecdysozoa</taxon>
        <taxon>Arthropoda</taxon>
        <taxon>Hexapoda</taxon>
        <taxon>Insecta</taxon>
        <taxon>Pterygota</taxon>
        <taxon>Neoptera</taxon>
        <taxon>Paraneoptera</taxon>
        <taxon>Hemiptera</taxon>
        <taxon>Heteroptera</taxon>
        <taxon>Panheteroptera</taxon>
        <taxon>Cimicomorpha</taxon>
        <taxon>Reduviidae</taxon>
        <taxon>Triatominae</taxon>
        <taxon>Panstrongylus</taxon>
    </lineage>
</organism>
<dbReference type="GO" id="GO:0005576">
    <property type="term" value="C:extracellular region"/>
    <property type="evidence" value="ECO:0007669"/>
    <property type="project" value="InterPro"/>
</dbReference>
<dbReference type="PROSITE" id="PS50940">
    <property type="entry name" value="CHIT_BIND_II"/>
    <property type="match status" value="1"/>
</dbReference>
<sequence length="81" mass="9374">MIKLGLLLVSVFAIVLAHECAENVADYNWPDNSNCRYYYHCHNGKASRHSCFALFRNFNPATRRCDWLWKVKCADGSNLFS</sequence>
<dbReference type="GO" id="GO:0008061">
    <property type="term" value="F:chitin binding"/>
    <property type="evidence" value="ECO:0007669"/>
    <property type="project" value="InterPro"/>
</dbReference>
<dbReference type="Pfam" id="PF01607">
    <property type="entry name" value="CBM_14"/>
    <property type="match status" value="1"/>
</dbReference>
<dbReference type="SMART" id="SM00494">
    <property type="entry name" value="ChtBD2"/>
    <property type="match status" value="1"/>
</dbReference>
<dbReference type="InterPro" id="IPR002557">
    <property type="entry name" value="Chitin-bd_dom"/>
</dbReference>
<dbReference type="AlphaFoldDB" id="A0A224XSP6"/>
<keyword evidence="1" id="KW-0732">Signal</keyword>
<protein>
    <submittedName>
        <fullName evidence="3">Putative secreted protein with chitin-binding domain type 2</fullName>
    </submittedName>
</protein>
<name>A0A224XSP6_9HEMI</name>
<proteinExistence type="predicted"/>
<feature type="signal peptide" evidence="1">
    <location>
        <begin position="1"/>
        <end position="17"/>
    </location>
</feature>
<dbReference type="Gene3D" id="2.170.140.10">
    <property type="entry name" value="Chitin binding domain"/>
    <property type="match status" value="1"/>
</dbReference>
<reference evidence="3" key="1">
    <citation type="journal article" date="2018" name="PLoS Negl. Trop. Dis.">
        <title>An insight into the salivary gland and fat body transcriptome of Panstrongylus lignarius (Hemiptera: Heteroptera), the main vector of Chagas disease in Peru.</title>
        <authorList>
            <person name="Nevoa J.C."/>
            <person name="Mendes M.T."/>
            <person name="da Silva M.V."/>
            <person name="Soares S.C."/>
            <person name="Oliveira C.J.F."/>
            <person name="Ribeiro J.M.C."/>
        </authorList>
    </citation>
    <scope>NUCLEOTIDE SEQUENCE</scope>
</reference>
<evidence type="ECO:0000313" key="3">
    <source>
        <dbReference type="EMBL" id="JAW15546.1"/>
    </source>
</evidence>